<dbReference type="Proteomes" id="UP001565200">
    <property type="component" value="Unassembled WGS sequence"/>
</dbReference>
<dbReference type="PANTHER" id="PTHR43736:SF4">
    <property type="entry name" value="SLR1690 PROTEIN"/>
    <property type="match status" value="1"/>
</dbReference>
<proteinExistence type="predicted"/>
<dbReference type="Gene3D" id="1.10.10.10">
    <property type="entry name" value="Winged helix-like DNA-binding domain superfamily/Winged helix DNA-binding domain"/>
    <property type="match status" value="1"/>
</dbReference>
<dbReference type="InterPro" id="IPR015797">
    <property type="entry name" value="NUDIX_hydrolase-like_dom_sf"/>
</dbReference>
<dbReference type="CDD" id="cd18873">
    <property type="entry name" value="NUDIX_NadM_like"/>
    <property type="match status" value="1"/>
</dbReference>
<dbReference type="InterPro" id="IPR000086">
    <property type="entry name" value="NUDIX_hydrolase_dom"/>
</dbReference>
<accession>A0ABV4CWN2</accession>
<organism evidence="2 3">
    <name type="scientific">Heminiphilus faecis</name>
    <dbReference type="NCBI Taxonomy" id="2601703"/>
    <lineage>
        <taxon>Bacteria</taxon>
        <taxon>Pseudomonadati</taxon>
        <taxon>Bacteroidota</taxon>
        <taxon>Bacteroidia</taxon>
        <taxon>Bacteroidales</taxon>
        <taxon>Muribaculaceae</taxon>
        <taxon>Heminiphilus</taxon>
    </lineage>
</organism>
<dbReference type="PANTHER" id="PTHR43736">
    <property type="entry name" value="ADP-RIBOSE PYROPHOSPHATASE"/>
    <property type="match status" value="1"/>
</dbReference>
<feature type="domain" description="Nudix hydrolase" evidence="1">
    <location>
        <begin position="12"/>
        <end position="161"/>
    </location>
</feature>
<evidence type="ECO:0000259" key="1">
    <source>
        <dbReference type="PROSITE" id="PS51462"/>
    </source>
</evidence>
<dbReference type="Pfam" id="PF21906">
    <property type="entry name" value="WHD_NrtR"/>
    <property type="match status" value="1"/>
</dbReference>
<dbReference type="RefSeq" id="WP_121698444.1">
    <property type="nucleotide sequence ID" value="NZ_JBCLPP010000024.1"/>
</dbReference>
<dbReference type="Pfam" id="PF00293">
    <property type="entry name" value="NUDIX"/>
    <property type="match status" value="1"/>
</dbReference>
<dbReference type="PROSITE" id="PS51462">
    <property type="entry name" value="NUDIX"/>
    <property type="match status" value="1"/>
</dbReference>
<dbReference type="Gene3D" id="3.90.79.10">
    <property type="entry name" value="Nucleoside Triphosphate Pyrophosphohydrolase"/>
    <property type="match status" value="1"/>
</dbReference>
<protein>
    <submittedName>
        <fullName evidence="2">NUDIX domain-containing protein</fullName>
    </submittedName>
</protein>
<gene>
    <name evidence="2" type="ORF">AAK873_09295</name>
</gene>
<name>A0ABV4CWN2_9BACT</name>
<dbReference type="EMBL" id="JBCLPP010000024">
    <property type="protein sequence ID" value="MEY8245805.1"/>
    <property type="molecule type" value="Genomic_DNA"/>
</dbReference>
<dbReference type="SUPFAM" id="SSF55811">
    <property type="entry name" value="Nudix"/>
    <property type="match status" value="1"/>
</dbReference>
<evidence type="ECO:0000313" key="2">
    <source>
        <dbReference type="EMBL" id="MEY8245805.1"/>
    </source>
</evidence>
<sequence>MLDPQTTAPLANNHISVDCVVVGFDGEQLKVLLVNRHGEEDGKEYHDMKLPGSLIYQDEDLDEAARRVLYELTGLKNVSLLQFKAFGSKDRTSDIRDVHWLERAQNAKVERIVTIGYMALVKIDRTIDSSLDEHQASWVALSDIKELAFDHNLIVNEATRYIRQVADAQPSILFELLPRKFTAAQLRSLYEVIHDRSIDVRNFHKKISMMDYVVPLEERQQGVAHRAARYYKFDKKIYNKNRR</sequence>
<dbReference type="SUPFAM" id="SSF46785">
    <property type="entry name" value="Winged helix' DNA-binding domain"/>
    <property type="match status" value="1"/>
</dbReference>
<reference evidence="2 3" key="1">
    <citation type="submission" date="2024-03" db="EMBL/GenBank/DDBJ databases">
        <title>Mouse gut bacterial collection (mGBC) of GemPharmatech.</title>
        <authorList>
            <person name="He Y."/>
            <person name="Dong L."/>
            <person name="Wu D."/>
            <person name="Gao X."/>
            <person name="Lin Z."/>
        </authorList>
    </citation>
    <scope>NUCLEOTIDE SEQUENCE [LARGE SCALE GENOMIC DNA]</scope>
    <source>
        <strain evidence="2 3">54-13</strain>
    </source>
</reference>
<dbReference type="InterPro" id="IPR036390">
    <property type="entry name" value="WH_DNA-bd_sf"/>
</dbReference>
<dbReference type="InterPro" id="IPR054105">
    <property type="entry name" value="WHD_NrtR"/>
</dbReference>
<dbReference type="InterPro" id="IPR036388">
    <property type="entry name" value="WH-like_DNA-bd_sf"/>
</dbReference>
<evidence type="ECO:0000313" key="3">
    <source>
        <dbReference type="Proteomes" id="UP001565200"/>
    </source>
</evidence>
<comment type="caution">
    <text evidence="2">The sequence shown here is derived from an EMBL/GenBank/DDBJ whole genome shotgun (WGS) entry which is preliminary data.</text>
</comment>
<keyword evidence="3" id="KW-1185">Reference proteome</keyword>